<reference evidence="1" key="1">
    <citation type="journal article" date="2021" name="New Phytol.">
        <title>Evolutionary innovations through gain and loss of genes in the ectomycorrhizal Boletales.</title>
        <authorList>
            <person name="Wu G."/>
            <person name="Miyauchi S."/>
            <person name="Morin E."/>
            <person name="Kuo A."/>
            <person name="Drula E."/>
            <person name="Varga T."/>
            <person name="Kohler A."/>
            <person name="Feng B."/>
            <person name="Cao Y."/>
            <person name="Lipzen A."/>
            <person name="Daum C."/>
            <person name="Hundley H."/>
            <person name="Pangilinan J."/>
            <person name="Johnson J."/>
            <person name="Barry K."/>
            <person name="LaButti K."/>
            <person name="Ng V."/>
            <person name="Ahrendt S."/>
            <person name="Min B."/>
            <person name="Choi I.G."/>
            <person name="Park H."/>
            <person name="Plett J.M."/>
            <person name="Magnuson J."/>
            <person name="Spatafora J.W."/>
            <person name="Nagy L.G."/>
            <person name="Henrissat B."/>
            <person name="Grigoriev I.V."/>
            <person name="Yang Z.L."/>
            <person name="Xu J."/>
            <person name="Martin F.M."/>
        </authorList>
    </citation>
    <scope>NUCLEOTIDE SEQUENCE</scope>
    <source>
        <strain evidence="1">ATCC 28755</strain>
    </source>
</reference>
<sequence>MAIPERQYLLVWYVPIGDSKVKQPEASGKKPNLWQSIFGGTGELLDDKNILLPAFHVIAKLVDYDDLRGTGVRVPSEGLAVTVPVGEAISYRQSAALRTDRQAAGTVICYCYSRDKGFNFISEGLHSLGLCSTRTSSSNELTFQSSSASINEEQAGDIDWHLTPIGRAAVEMVWLGCLAMTSFGPT</sequence>
<keyword evidence="2" id="KW-1185">Reference proteome</keyword>
<comment type="caution">
    <text evidence="1">The sequence shown here is derived from an EMBL/GenBank/DDBJ whole genome shotgun (WGS) entry which is preliminary data.</text>
</comment>
<organism evidence="1 2">
    <name type="scientific">Hygrophoropsis aurantiaca</name>
    <dbReference type="NCBI Taxonomy" id="72124"/>
    <lineage>
        <taxon>Eukaryota</taxon>
        <taxon>Fungi</taxon>
        <taxon>Dikarya</taxon>
        <taxon>Basidiomycota</taxon>
        <taxon>Agaricomycotina</taxon>
        <taxon>Agaricomycetes</taxon>
        <taxon>Agaricomycetidae</taxon>
        <taxon>Boletales</taxon>
        <taxon>Coniophorineae</taxon>
        <taxon>Hygrophoropsidaceae</taxon>
        <taxon>Hygrophoropsis</taxon>
    </lineage>
</organism>
<dbReference type="Proteomes" id="UP000790377">
    <property type="component" value="Unassembled WGS sequence"/>
</dbReference>
<evidence type="ECO:0000313" key="2">
    <source>
        <dbReference type="Proteomes" id="UP000790377"/>
    </source>
</evidence>
<name>A0ACB7ZRL8_9AGAM</name>
<accession>A0ACB7ZRL8</accession>
<evidence type="ECO:0000313" key="1">
    <source>
        <dbReference type="EMBL" id="KAH7903479.1"/>
    </source>
</evidence>
<protein>
    <submittedName>
        <fullName evidence="1">Uncharacterized protein</fullName>
    </submittedName>
</protein>
<gene>
    <name evidence="1" type="ORF">BJ138DRAFT_1020555</name>
</gene>
<dbReference type="EMBL" id="MU268942">
    <property type="protein sequence ID" value="KAH7903479.1"/>
    <property type="molecule type" value="Genomic_DNA"/>
</dbReference>
<proteinExistence type="predicted"/>